<dbReference type="PANTHER" id="PTHR30560">
    <property type="entry name" value="TRIGGER FACTOR CHAPERONE AND PEPTIDYL-PROLYL CIS/TRANS ISOMERASE"/>
    <property type="match status" value="1"/>
</dbReference>
<comment type="function">
    <text evidence="7">Involved in protein export. Acts as a chaperone by maintaining the newly synthesized protein in an open conformation. Functions as a peptidyl-prolyl cis-trans isomerase.</text>
</comment>
<dbReference type="GO" id="GO:0043022">
    <property type="term" value="F:ribosome binding"/>
    <property type="evidence" value="ECO:0007669"/>
    <property type="project" value="TreeGrafter"/>
</dbReference>
<comment type="caution">
    <text evidence="9">The sequence shown here is derived from an EMBL/GenBank/DDBJ whole genome shotgun (WGS) entry which is preliminary data.</text>
</comment>
<dbReference type="AlphaFoldDB" id="A0A445H0B3"/>
<keyword evidence="4" id="KW-0697">Rotamase</keyword>
<accession>A0A445H0B3</accession>
<dbReference type="InterPro" id="IPR005215">
    <property type="entry name" value="Trig_fac"/>
</dbReference>
<evidence type="ECO:0000256" key="2">
    <source>
        <dbReference type="ARBA" id="ARBA00005464"/>
    </source>
</evidence>
<sequence length="212" mass="23901">MGLANHFPTSLPLGFEEKCPWREKDALHVGPWNRDFNPFSFSLTFENPNRAIEGGALESTRYATIDNEERLSDYIKIPGFRPGKKVPESILISYVGSQNVQKATIESILRRTLSHAMTSVTGRALQESVRIVTKFSEMEETYSSLGSLGYDVLVDIAPEIKWIPDNNAYKNLKIVVEMDSDIDAHTASEQEFRRRYKSIGALKVVTDRAKGD</sequence>
<dbReference type="InterPro" id="IPR036611">
    <property type="entry name" value="Trigger_fac_ribosome-bd_sf"/>
</dbReference>
<dbReference type="SUPFAM" id="SSF102735">
    <property type="entry name" value="Trigger factor ribosome-binding domain"/>
    <property type="match status" value="1"/>
</dbReference>
<dbReference type="GO" id="GO:0003755">
    <property type="term" value="F:peptidyl-prolyl cis-trans isomerase activity"/>
    <property type="evidence" value="ECO:0007669"/>
    <property type="project" value="UniProtKB-KW"/>
</dbReference>
<dbReference type="GO" id="GO:0015031">
    <property type="term" value="P:protein transport"/>
    <property type="evidence" value="ECO:0007669"/>
    <property type="project" value="InterPro"/>
</dbReference>
<keyword evidence="6" id="KW-0413">Isomerase</keyword>
<organism evidence="9 10">
    <name type="scientific">Glycine soja</name>
    <name type="common">Wild soybean</name>
    <dbReference type="NCBI Taxonomy" id="3848"/>
    <lineage>
        <taxon>Eukaryota</taxon>
        <taxon>Viridiplantae</taxon>
        <taxon>Streptophyta</taxon>
        <taxon>Embryophyta</taxon>
        <taxon>Tracheophyta</taxon>
        <taxon>Spermatophyta</taxon>
        <taxon>Magnoliopsida</taxon>
        <taxon>eudicotyledons</taxon>
        <taxon>Gunneridae</taxon>
        <taxon>Pentapetalae</taxon>
        <taxon>rosids</taxon>
        <taxon>fabids</taxon>
        <taxon>Fabales</taxon>
        <taxon>Fabaceae</taxon>
        <taxon>Papilionoideae</taxon>
        <taxon>50 kb inversion clade</taxon>
        <taxon>NPAAA clade</taxon>
        <taxon>indigoferoid/millettioid clade</taxon>
        <taxon>Phaseoleae</taxon>
        <taxon>Glycine</taxon>
        <taxon>Glycine subgen. Soja</taxon>
    </lineage>
</organism>
<keyword evidence="5" id="KW-0143">Chaperone</keyword>
<dbReference type="GO" id="GO:0043335">
    <property type="term" value="P:protein unfolding"/>
    <property type="evidence" value="ECO:0007669"/>
    <property type="project" value="TreeGrafter"/>
</dbReference>
<comment type="catalytic activity">
    <reaction evidence="1">
        <text>[protein]-peptidylproline (omega=180) = [protein]-peptidylproline (omega=0)</text>
        <dbReference type="Rhea" id="RHEA:16237"/>
        <dbReference type="Rhea" id="RHEA-COMP:10747"/>
        <dbReference type="Rhea" id="RHEA-COMP:10748"/>
        <dbReference type="ChEBI" id="CHEBI:83833"/>
        <dbReference type="ChEBI" id="CHEBI:83834"/>
        <dbReference type="EC" id="5.2.1.8"/>
    </reaction>
</comment>
<name>A0A445H0B3_GLYSO</name>
<evidence type="ECO:0000256" key="1">
    <source>
        <dbReference type="ARBA" id="ARBA00000971"/>
    </source>
</evidence>
<evidence type="ECO:0000256" key="5">
    <source>
        <dbReference type="ARBA" id="ARBA00023186"/>
    </source>
</evidence>
<evidence type="ECO:0000256" key="3">
    <source>
        <dbReference type="ARBA" id="ARBA00013194"/>
    </source>
</evidence>
<dbReference type="PANTHER" id="PTHR30560:SF3">
    <property type="entry name" value="TRIGGER FACTOR-LIKE PROTEIN TIG, CHLOROPLASTIC"/>
    <property type="match status" value="1"/>
</dbReference>
<dbReference type="Proteomes" id="UP000289340">
    <property type="component" value="Chromosome 14"/>
</dbReference>
<dbReference type="FunFam" id="3.30.70.1050:FF:000004">
    <property type="entry name" value="Trigger factor"/>
    <property type="match status" value="1"/>
</dbReference>
<dbReference type="Pfam" id="PF05697">
    <property type="entry name" value="Trigger_N"/>
    <property type="match status" value="1"/>
</dbReference>
<dbReference type="InterPro" id="IPR008881">
    <property type="entry name" value="Trigger_fac_ribosome-bd_bac"/>
</dbReference>
<dbReference type="GO" id="GO:0051083">
    <property type="term" value="P:'de novo' cotranslational protein folding"/>
    <property type="evidence" value="ECO:0007669"/>
    <property type="project" value="TreeGrafter"/>
</dbReference>
<keyword evidence="10" id="KW-1185">Reference proteome</keyword>
<dbReference type="GO" id="GO:0044183">
    <property type="term" value="F:protein folding chaperone"/>
    <property type="evidence" value="ECO:0007669"/>
    <property type="project" value="TreeGrafter"/>
</dbReference>
<evidence type="ECO:0000259" key="8">
    <source>
        <dbReference type="Pfam" id="PF05697"/>
    </source>
</evidence>
<proteinExistence type="inferred from homology"/>
<reference evidence="9 10" key="1">
    <citation type="submission" date="2018-09" db="EMBL/GenBank/DDBJ databases">
        <title>A high-quality reference genome of wild soybean provides a powerful tool to mine soybean genomes.</title>
        <authorList>
            <person name="Xie M."/>
            <person name="Chung C.Y.L."/>
            <person name="Li M.-W."/>
            <person name="Wong F.-L."/>
            <person name="Chan T.-F."/>
            <person name="Lam H.-M."/>
        </authorList>
    </citation>
    <scope>NUCLEOTIDE SEQUENCE [LARGE SCALE GENOMIC DNA]</scope>
    <source>
        <strain evidence="10">cv. W05</strain>
        <tissue evidence="9">Hypocotyl of etiolated seedlings</tissue>
    </source>
</reference>
<feature type="domain" description="Trigger factor ribosome-binding bacterial" evidence="8">
    <location>
        <begin position="70"/>
        <end position="176"/>
    </location>
</feature>
<evidence type="ECO:0000256" key="6">
    <source>
        <dbReference type="ARBA" id="ARBA00023235"/>
    </source>
</evidence>
<dbReference type="EC" id="5.2.1.8" evidence="3"/>
<dbReference type="Gene3D" id="3.30.70.1050">
    <property type="entry name" value="Trigger factor ribosome-binding domain"/>
    <property type="match status" value="1"/>
</dbReference>
<evidence type="ECO:0000313" key="9">
    <source>
        <dbReference type="EMBL" id="RZB67034.1"/>
    </source>
</evidence>
<comment type="similarity">
    <text evidence="2">Belongs to the FKBP-type PPIase family. Tig subfamily.</text>
</comment>
<protein>
    <recommendedName>
        <fullName evidence="3">peptidylprolyl isomerase</fullName>
        <ecNumber evidence="3">5.2.1.8</ecNumber>
    </recommendedName>
</protein>
<evidence type="ECO:0000313" key="10">
    <source>
        <dbReference type="Proteomes" id="UP000289340"/>
    </source>
</evidence>
<gene>
    <name evidence="9" type="ORF">D0Y65_037433</name>
</gene>
<dbReference type="EMBL" id="QZWG01000014">
    <property type="protein sequence ID" value="RZB67034.1"/>
    <property type="molecule type" value="Genomic_DNA"/>
</dbReference>
<evidence type="ECO:0000256" key="7">
    <source>
        <dbReference type="ARBA" id="ARBA00024849"/>
    </source>
</evidence>
<evidence type="ECO:0000256" key="4">
    <source>
        <dbReference type="ARBA" id="ARBA00023110"/>
    </source>
</evidence>